<gene>
    <name evidence="1" type="ORF">IV01_15065</name>
</gene>
<keyword evidence="2" id="KW-1185">Reference proteome</keyword>
<dbReference type="SUPFAM" id="SSF56235">
    <property type="entry name" value="N-terminal nucleophile aminohydrolases (Ntn hydrolases)"/>
    <property type="match status" value="1"/>
</dbReference>
<dbReference type="PANTHER" id="PTHR43881:SF5">
    <property type="entry name" value="GAMMA-GLUTAMYLTRANSPEPTIDASE"/>
    <property type="match status" value="1"/>
</dbReference>
<dbReference type="Pfam" id="PF01019">
    <property type="entry name" value="G_glu_transpept"/>
    <property type="match status" value="1"/>
</dbReference>
<dbReference type="EMBL" id="JPQU01000041">
    <property type="protein sequence ID" value="KFE54774.1"/>
    <property type="molecule type" value="Genomic_DNA"/>
</dbReference>
<dbReference type="OrthoDB" id="5297205at2"/>
<dbReference type="Gene3D" id="3.60.20.40">
    <property type="match status" value="1"/>
</dbReference>
<reference evidence="1 2" key="1">
    <citation type="submission" date="2014-07" db="EMBL/GenBank/DDBJ databases">
        <title>Draft Genome Sequences of Environmental Pseudomonas syringae strains.</title>
        <authorList>
            <person name="Baltrus D.A."/>
            <person name="Berge O."/>
            <person name="Morris C."/>
        </authorList>
    </citation>
    <scope>NUCLEOTIDE SEQUENCE [LARGE SCALE GENOMIC DNA]</scope>
    <source>
        <strain evidence="1 2">GAW0119</strain>
    </source>
</reference>
<name>A0A085VH61_PSESX</name>
<dbReference type="InterPro" id="IPR052896">
    <property type="entry name" value="GGT-like_enzyme"/>
</dbReference>
<dbReference type="Proteomes" id="UP000028631">
    <property type="component" value="Unassembled WGS sequence"/>
</dbReference>
<dbReference type="AlphaFoldDB" id="A0A085VH61"/>
<dbReference type="GO" id="GO:0016740">
    <property type="term" value="F:transferase activity"/>
    <property type="evidence" value="ECO:0007669"/>
    <property type="project" value="UniProtKB-KW"/>
</dbReference>
<protein>
    <submittedName>
        <fullName evidence="1">Gamma-glutamyltransferase</fullName>
    </submittedName>
</protein>
<comment type="caution">
    <text evidence="1">The sequence shown here is derived from an EMBL/GenBank/DDBJ whole genome shotgun (WGS) entry which is preliminary data.</text>
</comment>
<organism evidence="1 2">
    <name type="scientific">Pseudomonas syringae</name>
    <dbReference type="NCBI Taxonomy" id="317"/>
    <lineage>
        <taxon>Bacteria</taxon>
        <taxon>Pseudomonadati</taxon>
        <taxon>Pseudomonadota</taxon>
        <taxon>Gammaproteobacteria</taxon>
        <taxon>Pseudomonadales</taxon>
        <taxon>Pseudomonadaceae</taxon>
        <taxon>Pseudomonas</taxon>
    </lineage>
</organism>
<dbReference type="InterPro" id="IPR029055">
    <property type="entry name" value="Ntn_hydrolases_N"/>
</dbReference>
<dbReference type="InterPro" id="IPR043138">
    <property type="entry name" value="GGT_lsub"/>
</dbReference>
<proteinExistence type="predicted"/>
<dbReference type="PATRIC" id="fig|317.175.peg.3135"/>
<dbReference type="RefSeq" id="WP_032629347.1">
    <property type="nucleotide sequence ID" value="NZ_JPQU01000041.1"/>
</dbReference>
<dbReference type="PRINTS" id="PR01210">
    <property type="entry name" value="GGTRANSPTASE"/>
</dbReference>
<dbReference type="PANTHER" id="PTHR43881">
    <property type="entry name" value="GAMMA-GLUTAMYLTRANSPEPTIDASE (AFU_ORTHOLOGUE AFUA_4G13580)"/>
    <property type="match status" value="1"/>
</dbReference>
<sequence>MIATSSHAVICTPHAEASAAGLRILDAGGTAIDAMLAASAMLAAVFPHMTGLGGDALWMIHDSKVRTIVGIGQAGQSLPEGGKIGLRGPGSVATTAGALRSWQTAANISRYEWGSKLGWADLLEDAAAMADAGATVSRSQLFWQTLRQPLIEQLPDLHRLCKIQDRNKNEVRWLEEGDTLRQPELANTLRHLARHGVEDFYSGELAEAFGAAFDRLGCGLTAADLAATQAVEMAPLSVRYRQGRLYNVAPPCQGLYTLQAMAALQHKPLAEAGNGSALYYHYLVEAIKQGLLRRNAELCDPLSSAWDFAITLEAKQIQAYADAIDDQRAAPWNEPGRPADTIWMAATDAQGRTACLIQSLFHDFGSGCILGDTGVLWQNRAAGFSADPEHVNGWAAGKRPAHTLNPSCYLADDGRRWFFGTQGGDGQPQTQMVLATQLVDFEQPIDIALQTPRFLLGRSFFDSTDNLKLEGDINPDTAAGLAALGHDVEMIAARSPMTGHAGIIAISADDQRSAMHDPRGEGVALAQV</sequence>
<evidence type="ECO:0000313" key="1">
    <source>
        <dbReference type="EMBL" id="KFE54774.1"/>
    </source>
</evidence>
<dbReference type="Gene3D" id="1.10.246.130">
    <property type="match status" value="1"/>
</dbReference>
<dbReference type="InterPro" id="IPR043137">
    <property type="entry name" value="GGT_ssub_C"/>
</dbReference>
<accession>A0A085VH61</accession>
<evidence type="ECO:0000313" key="2">
    <source>
        <dbReference type="Proteomes" id="UP000028631"/>
    </source>
</evidence>
<keyword evidence="1" id="KW-0808">Transferase</keyword>